<dbReference type="Pfam" id="PF19092">
    <property type="entry name" value="DUF5780"/>
    <property type="match status" value="1"/>
</dbReference>
<reference evidence="3 4" key="1">
    <citation type="journal article" date="2018" name="Front. Microbiol.">
        <title>Description and Comparative Genomics of Macrococcus caseolyticus subsp. hominis subsp. nov., Macrococcus goetzii sp. nov., Macrococcus epidermidis sp. nov., and Macrococcus bohemicus sp. nov., Novel Macrococci From Human Clinical Material With Virulence Potential and Suspected Uptake of Foreign DNA by Natural Transformation.</title>
        <authorList>
            <person name="Maslanova I."/>
            <person name="Wertheimer Z."/>
            <person name="Sedlacek I."/>
            <person name="Svec P."/>
            <person name="Indrakova A."/>
            <person name="Kovarovic V."/>
            <person name="Schumann P."/>
            <person name="Sproer C."/>
            <person name="Kralova S."/>
            <person name="Sedo O."/>
            <person name="Kristofova L."/>
            <person name="Vrbovska V."/>
            <person name="Fuzik T."/>
            <person name="Petras P."/>
            <person name="Zdrahal Z."/>
            <person name="Ruzickova V."/>
            <person name="Doskar J."/>
            <person name="Pantucek R."/>
        </authorList>
    </citation>
    <scope>NUCLEOTIDE SEQUENCE [LARGE SCALE GENOMIC DNA]</scope>
    <source>
        <strain evidence="3 4">03/115</strain>
    </source>
</reference>
<comment type="caution">
    <text evidence="3">The sequence shown here is derived from an EMBL/GenBank/DDBJ whole genome shotgun (WGS) entry which is preliminary data.</text>
</comment>
<feature type="region of interest" description="Disordered" evidence="1">
    <location>
        <begin position="319"/>
        <end position="381"/>
    </location>
</feature>
<dbReference type="RefSeq" id="WP_111746226.1">
    <property type="nucleotide sequence ID" value="NZ_DALZDE010000005.1"/>
</dbReference>
<dbReference type="Proteomes" id="UP000249579">
    <property type="component" value="Unassembled WGS sequence"/>
</dbReference>
<protein>
    <recommendedName>
        <fullName evidence="2">DUF5780 domain-containing protein</fullName>
    </recommendedName>
</protein>
<proteinExistence type="predicted"/>
<evidence type="ECO:0000256" key="1">
    <source>
        <dbReference type="SAM" id="MobiDB-lite"/>
    </source>
</evidence>
<evidence type="ECO:0000259" key="2">
    <source>
        <dbReference type="Pfam" id="PF19092"/>
    </source>
</evidence>
<name>A0A328A390_9STAP</name>
<dbReference type="InterPro" id="IPR043939">
    <property type="entry name" value="DUF5780"/>
</dbReference>
<accession>A0A328A390</accession>
<dbReference type="OrthoDB" id="2965787at2"/>
<evidence type="ECO:0000313" key="3">
    <source>
        <dbReference type="EMBL" id="RAK48787.1"/>
    </source>
</evidence>
<dbReference type="AlphaFoldDB" id="A0A328A390"/>
<evidence type="ECO:0000313" key="4">
    <source>
        <dbReference type="Proteomes" id="UP000249579"/>
    </source>
</evidence>
<organism evidence="3 4">
    <name type="scientific">Macrococcoides bohemicum</name>
    <dbReference type="NCBI Taxonomy" id="1903056"/>
    <lineage>
        <taxon>Bacteria</taxon>
        <taxon>Bacillati</taxon>
        <taxon>Bacillota</taxon>
        <taxon>Bacilli</taxon>
        <taxon>Bacillales</taxon>
        <taxon>Staphylococcaceae</taxon>
        <taxon>Macrococcoides</taxon>
    </lineage>
</organism>
<sequence>MKGKGLFATFITVILLGIFFLLSLPYVKGEKDLISSEKTSVAAKSDEKEEKKKEKFTAASLERAIKKQDLYAVDAKYVVLHDEFKSLYPDNLQATIKNNTDKDIKDVQYGFVAWDKNGLPIKIKGDIDFGKSYFRGVTADAANIKGYGRFGEEKGYRIDSSIGVHSFKPFVVSYIDFEGKKWTNPLHKDFLKMYEGKRLKDIKDAEKYIYFKDKSPQPENNQTENIDPVKYNEISQKIKEKNEISSEALEEYIAYLQLMGLLSYLEYYESQNNIDINQYYDLSEKNINHYTENDFIDYEDSYDYENSDDSYDDSYVEDEALEEEPEEYYEEDIDDSVEDSYYEDETEETYDESDVSEEDYYYEEYDYSEDPVEEEYIEEEY</sequence>
<gene>
    <name evidence="3" type="ORF">BHX94_09045</name>
</gene>
<feature type="domain" description="DUF5780" evidence="2">
    <location>
        <begin position="92"/>
        <end position="197"/>
    </location>
</feature>
<dbReference type="EMBL" id="PZJG01000006">
    <property type="protein sequence ID" value="RAK48787.1"/>
    <property type="molecule type" value="Genomic_DNA"/>
</dbReference>